<reference evidence="3" key="1">
    <citation type="submission" date="2018-09" db="EMBL/GenBank/DDBJ databases">
        <authorList>
            <person name="Kim I."/>
        </authorList>
    </citation>
    <scope>NUCLEOTIDE SEQUENCE [LARGE SCALE GENOMIC DNA]</scope>
    <source>
        <strain evidence="3">DD4a</strain>
    </source>
</reference>
<dbReference type="InterPro" id="IPR043148">
    <property type="entry name" value="TagF_C"/>
</dbReference>
<dbReference type="RefSeq" id="WP_119483656.1">
    <property type="nucleotide sequence ID" value="NZ_QXTG01000003.1"/>
</dbReference>
<dbReference type="InterPro" id="IPR007554">
    <property type="entry name" value="Glycerophosphate_synth"/>
</dbReference>
<evidence type="ECO:0000256" key="1">
    <source>
        <dbReference type="SAM" id="Phobius"/>
    </source>
</evidence>
<dbReference type="Gene3D" id="3.40.50.12580">
    <property type="match status" value="1"/>
</dbReference>
<evidence type="ECO:0008006" key="4">
    <source>
        <dbReference type="Google" id="ProtNLM"/>
    </source>
</evidence>
<dbReference type="Proteomes" id="UP000265742">
    <property type="component" value="Unassembled WGS sequence"/>
</dbReference>
<gene>
    <name evidence="2" type="ORF">D1781_16825</name>
</gene>
<accession>A0A3A1TZX1</accession>
<organism evidence="2 3">
    <name type="scientific">Amnibacterium setariae</name>
    <dbReference type="NCBI Taxonomy" id="2306585"/>
    <lineage>
        <taxon>Bacteria</taxon>
        <taxon>Bacillati</taxon>
        <taxon>Actinomycetota</taxon>
        <taxon>Actinomycetes</taxon>
        <taxon>Micrococcales</taxon>
        <taxon>Microbacteriaceae</taxon>
        <taxon>Amnibacterium</taxon>
    </lineage>
</organism>
<feature type="transmembrane region" description="Helical" evidence="1">
    <location>
        <begin position="167"/>
        <end position="185"/>
    </location>
</feature>
<evidence type="ECO:0000313" key="3">
    <source>
        <dbReference type="Proteomes" id="UP000265742"/>
    </source>
</evidence>
<feature type="transmembrane region" description="Helical" evidence="1">
    <location>
        <begin position="191"/>
        <end position="212"/>
    </location>
</feature>
<dbReference type="EMBL" id="QXTG01000003">
    <property type="protein sequence ID" value="RIX26580.1"/>
    <property type="molecule type" value="Genomic_DNA"/>
</dbReference>
<dbReference type="GO" id="GO:0016020">
    <property type="term" value="C:membrane"/>
    <property type="evidence" value="ECO:0007669"/>
    <property type="project" value="InterPro"/>
</dbReference>
<evidence type="ECO:0000313" key="2">
    <source>
        <dbReference type="EMBL" id="RIX26580.1"/>
    </source>
</evidence>
<dbReference type="GO" id="GO:0047355">
    <property type="term" value="F:CDP-glycerol glycerophosphotransferase activity"/>
    <property type="evidence" value="ECO:0007669"/>
    <property type="project" value="InterPro"/>
</dbReference>
<dbReference type="OrthoDB" id="7806295at2"/>
<comment type="caution">
    <text evidence="2">The sequence shown here is derived from an EMBL/GenBank/DDBJ whole genome shotgun (WGS) entry which is preliminary data.</text>
</comment>
<feature type="transmembrane region" description="Helical" evidence="1">
    <location>
        <begin position="103"/>
        <end position="125"/>
    </location>
</feature>
<feature type="transmembrane region" description="Helical" evidence="1">
    <location>
        <begin position="20"/>
        <end position="38"/>
    </location>
</feature>
<keyword evidence="1" id="KW-0812">Transmembrane</keyword>
<protein>
    <recommendedName>
        <fullName evidence="4">Glycosyl transferase</fullName>
    </recommendedName>
</protein>
<keyword evidence="1" id="KW-0472">Membrane</keyword>
<keyword evidence="1" id="KW-1133">Transmembrane helix</keyword>
<keyword evidence="3" id="KW-1185">Reference proteome</keyword>
<proteinExistence type="predicted"/>
<dbReference type="AlphaFoldDB" id="A0A3A1TZX1"/>
<dbReference type="Pfam" id="PF04464">
    <property type="entry name" value="Glyphos_transf"/>
    <property type="match status" value="1"/>
</dbReference>
<sequence>MSARRPAIAAVRFGQDSSDVVDLALVGLAVLGAVLGLLLASWPVAVLGAVPSLASDVLRGVRPARLRRLRRVLLDRPERSLVRNGAVAAAVAATPPMTEFANLAFLLVTVMVVHMALTAYTALGVRRTQEEQAGMTWHHLDVAGEQEGPGSLPDPVQDRLPIDGLRLLTAAEVLVLTGFALAAAGVRVVPWALAIVVLLIALGVVATAWRAWGPHAGHPVRHSDRDVAAAVAELAPEVVFYFSSPADGTYALGVWASVINALERPVLVVLREPVHLNGTETIEKPTVVAPTVGDLIAVTPPSVRIVLYPTNVVRNDEMIRIPGPMHCFIGHGDSDKVGSFSPLNRMYDEIWVAGRAAIDRYAAVDEGIDLNVLRAVGRPQLADIRRAAPESDGDGHRLTVLYAPTWEGFFDEADYSSVATMGERIVQGCLDAGADVLFKPHPLTGHRLPEAGRAREAIDDLVRKAGGGSEVVAPSPNSLYEAFNRADLLISDISSVITDFLASRKPYAVSNRRDVPDAEFRAMFPSSSAAELLGSDLAALPTALADAAGADPRRGQREQLAEHLLGPEGDPMVVFLAEIDGFIARADARLTQAGRR</sequence>
<name>A0A3A1TZX1_9MICO</name>